<dbReference type="PANTHER" id="PTHR12145">
    <property type="entry name" value="MANNAN ENDO-1,6-ALPHA-MANNOSIDASE DCW1"/>
    <property type="match status" value="1"/>
</dbReference>
<reference evidence="12 13" key="1">
    <citation type="submission" date="2018-05" db="EMBL/GenBank/DDBJ databases">
        <title>Genome sequencing and assembly of the regulated plant pathogen Lachnellula willkommii and related sister species for the development of diagnostic species identification markers.</title>
        <authorList>
            <person name="Giroux E."/>
            <person name="Bilodeau G."/>
        </authorList>
    </citation>
    <scope>NUCLEOTIDE SEQUENCE [LARGE SCALE GENOMIC DNA]</scope>
    <source>
        <strain evidence="12 13">CBS 268.59</strain>
    </source>
</reference>
<evidence type="ECO:0000256" key="11">
    <source>
        <dbReference type="SAM" id="SignalP"/>
    </source>
</evidence>
<dbReference type="InterPro" id="IPR005198">
    <property type="entry name" value="Glyco_hydro_76"/>
</dbReference>
<dbReference type="EC" id="3.2.1.101" evidence="4 10"/>
<gene>
    <name evidence="12" type="primary">DCW1_7</name>
    <name evidence="12" type="ORF">LSUE1_G007455</name>
</gene>
<evidence type="ECO:0000256" key="3">
    <source>
        <dbReference type="ARBA" id="ARBA00009699"/>
    </source>
</evidence>
<dbReference type="InterPro" id="IPR008928">
    <property type="entry name" value="6-hairpin_glycosidase_sf"/>
</dbReference>
<dbReference type="PIRSF" id="PIRSF016302">
    <property type="entry name" value="Man_a_manosd"/>
    <property type="match status" value="1"/>
</dbReference>
<dbReference type="SUPFAM" id="SSF48208">
    <property type="entry name" value="Six-hairpin glycosidases"/>
    <property type="match status" value="1"/>
</dbReference>
<dbReference type="GO" id="GO:0012505">
    <property type="term" value="C:endomembrane system"/>
    <property type="evidence" value="ECO:0007669"/>
    <property type="project" value="UniProtKB-SubCell"/>
</dbReference>
<evidence type="ECO:0000256" key="9">
    <source>
        <dbReference type="ARBA" id="ARBA00023295"/>
    </source>
</evidence>
<comment type="subcellular location">
    <subcellularLocation>
        <location evidence="2">Endomembrane system</location>
    </subcellularLocation>
</comment>
<comment type="catalytic activity">
    <reaction evidence="1 10">
        <text>Random hydrolysis of (1-&gt;6)-alpha-D-mannosidic linkages in unbranched (1-&gt;6)-mannans.</text>
        <dbReference type="EC" id="3.2.1.101"/>
    </reaction>
</comment>
<dbReference type="GO" id="GO:0008496">
    <property type="term" value="F:mannan endo-1,6-alpha-mannosidase activity"/>
    <property type="evidence" value="ECO:0007669"/>
    <property type="project" value="UniProtKB-UniRule"/>
</dbReference>
<evidence type="ECO:0000256" key="10">
    <source>
        <dbReference type="PIRNR" id="PIRNR016302"/>
    </source>
</evidence>
<dbReference type="AlphaFoldDB" id="A0A8T9BSZ3"/>
<dbReference type="InterPro" id="IPR014480">
    <property type="entry name" value="Mannan-1_6-alpha_mannosidase"/>
</dbReference>
<evidence type="ECO:0000256" key="5">
    <source>
        <dbReference type="ARBA" id="ARBA00022729"/>
    </source>
</evidence>
<organism evidence="12 13">
    <name type="scientific">Lachnellula suecica</name>
    <dbReference type="NCBI Taxonomy" id="602035"/>
    <lineage>
        <taxon>Eukaryota</taxon>
        <taxon>Fungi</taxon>
        <taxon>Dikarya</taxon>
        <taxon>Ascomycota</taxon>
        <taxon>Pezizomycotina</taxon>
        <taxon>Leotiomycetes</taxon>
        <taxon>Helotiales</taxon>
        <taxon>Lachnaceae</taxon>
        <taxon>Lachnellula</taxon>
    </lineage>
</organism>
<accession>A0A8T9BSZ3</accession>
<evidence type="ECO:0000313" key="12">
    <source>
        <dbReference type="EMBL" id="TVY59637.1"/>
    </source>
</evidence>
<dbReference type="Proteomes" id="UP000469558">
    <property type="component" value="Unassembled WGS sequence"/>
</dbReference>
<keyword evidence="6 10" id="KW-0378">Hydrolase</keyword>
<feature type="chain" id="PRO_5035738975" description="Mannan endo-1,6-alpha-mannosidase" evidence="11">
    <location>
        <begin position="23"/>
        <end position="458"/>
    </location>
</feature>
<keyword evidence="8" id="KW-0325">Glycoprotein</keyword>
<feature type="signal peptide" evidence="11">
    <location>
        <begin position="1"/>
        <end position="22"/>
    </location>
</feature>
<dbReference type="Pfam" id="PF03663">
    <property type="entry name" value="Glyco_hydro_76"/>
    <property type="match status" value="1"/>
</dbReference>
<evidence type="ECO:0000256" key="1">
    <source>
        <dbReference type="ARBA" id="ARBA00001452"/>
    </source>
</evidence>
<evidence type="ECO:0000256" key="2">
    <source>
        <dbReference type="ARBA" id="ARBA00004308"/>
    </source>
</evidence>
<keyword evidence="9 10" id="KW-0326">Glycosidase</keyword>
<dbReference type="GO" id="GO:0009272">
    <property type="term" value="P:fungal-type cell wall biogenesis"/>
    <property type="evidence" value="ECO:0007669"/>
    <property type="project" value="TreeGrafter"/>
</dbReference>
<dbReference type="OrthoDB" id="4187847at2759"/>
<dbReference type="PANTHER" id="PTHR12145:SF36">
    <property type="entry name" value="MANNAN ENDO-1,6-ALPHA-MANNOSIDASE DCW1"/>
    <property type="match status" value="1"/>
</dbReference>
<sequence length="458" mass="49463">MFPTLVSRAAMAVLLGSSLVSAIDLDLTDATSIKNAAATIAYDMMKYYNGNQTGNTIGVLPGPPPNPVWGYYWWESGAMWGTLIDYWHYTGDTSYNDVTQKAIIAQQGEHQDLNPANWSQSMGNDDQAFWGMTAMLAAELKFEDPPAGQPGWLALAQAVFNVQTGKFDDECNGGLHWQAYQYLTGYDYKNSIANGCYFNIAARLARYTGNQTYADHAVSTFDWIQNVGYMTADYTVYDGGHTEYNCTDINHIEFSYNSAVWLLGAANMYNYTNGSTIWKERVDGLLNQTINTFFPGGIAYEVACEPKLSCTPDMFSFKAYLTRWMASTTMMAPYTFDTIMPVLKTSAVAAAKQCTGGDSGRACGLSWSKGVFDGTMGVGQQMAAMSVIFTNLLSLQSVGSPITNATGGTSVGNVNAGSQAPANPNAIKPATSGDKAGAGFVTALVLVSVTGMFGWMSI</sequence>
<evidence type="ECO:0000256" key="4">
    <source>
        <dbReference type="ARBA" id="ARBA00012350"/>
    </source>
</evidence>
<evidence type="ECO:0000256" key="7">
    <source>
        <dbReference type="ARBA" id="ARBA00023136"/>
    </source>
</evidence>
<dbReference type="GO" id="GO:0016052">
    <property type="term" value="P:carbohydrate catabolic process"/>
    <property type="evidence" value="ECO:0007669"/>
    <property type="project" value="InterPro"/>
</dbReference>
<evidence type="ECO:0000313" key="13">
    <source>
        <dbReference type="Proteomes" id="UP000469558"/>
    </source>
</evidence>
<dbReference type="EMBL" id="QGMK01002266">
    <property type="protein sequence ID" value="TVY59637.1"/>
    <property type="molecule type" value="Genomic_DNA"/>
</dbReference>
<proteinExistence type="inferred from homology"/>
<evidence type="ECO:0000256" key="6">
    <source>
        <dbReference type="ARBA" id="ARBA00022801"/>
    </source>
</evidence>
<dbReference type="FunFam" id="1.50.10.20:FF:000006">
    <property type="entry name" value="Mannan endo-1,6-alpha-mannosidase"/>
    <property type="match status" value="1"/>
</dbReference>
<name>A0A8T9BSZ3_9HELO</name>
<keyword evidence="7" id="KW-0472">Membrane</keyword>
<comment type="similarity">
    <text evidence="3 10">Belongs to the glycosyl hydrolase 76 family.</text>
</comment>
<evidence type="ECO:0000256" key="8">
    <source>
        <dbReference type="ARBA" id="ARBA00023180"/>
    </source>
</evidence>
<comment type="caution">
    <text evidence="12">The sequence shown here is derived from an EMBL/GenBank/DDBJ whole genome shotgun (WGS) entry which is preliminary data.</text>
</comment>
<keyword evidence="5 11" id="KW-0732">Signal</keyword>
<protein>
    <recommendedName>
        <fullName evidence="4 10">Mannan endo-1,6-alpha-mannosidase</fullName>
        <ecNumber evidence="4 10">3.2.1.101</ecNumber>
    </recommendedName>
</protein>
<dbReference type="Gene3D" id="1.50.10.20">
    <property type="match status" value="1"/>
</dbReference>
<keyword evidence="13" id="KW-1185">Reference proteome</keyword>